<dbReference type="RefSeq" id="WP_187763897.1">
    <property type="nucleotide sequence ID" value="NZ_CP061038.1"/>
</dbReference>
<protein>
    <submittedName>
        <fullName evidence="3">M23 family metallopeptidase</fullName>
    </submittedName>
</protein>
<dbReference type="CDD" id="cd12797">
    <property type="entry name" value="M23_peptidase"/>
    <property type="match status" value="1"/>
</dbReference>
<organism evidence="3 4">
    <name type="scientific">Sphingomonas alpina</name>
    <dbReference type="NCBI Taxonomy" id="653931"/>
    <lineage>
        <taxon>Bacteria</taxon>
        <taxon>Pseudomonadati</taxon>
        <taxon>Pseudomonadota</taxon>
        <taxon>Alphaproteobacteria</taxon>
        <taxon>Sphingomonadales</taxon>
        <taxon>Sphingomonadaceae</taxon>
        <taxon>Sphingomonas</taxon>
    </lineage>
</organism>
<feature type="signal peptide" evidence="1">
    <location>
        <begin position="1"/>
        <end position="20"/>
    </location>
</feature>
<evidence type="ECO:0000313" key="3">
    <source>
        <dbReference type="EMBL" id="QNQ11592.1"/>
    </source>
</evidence>
<sequence>MRFFRRLMLCVAPALLGVAASEPLSESFDVSVPQLPQIVATDGGKAVRYELHLTNFATVPLAVRGILVTDADTGKILRSFSRRPLLTHLIPLSGTRDDPSSARVTIQPGARAVLYVELSGPLPRRIGHTVDYVAACETCPLRLEIPAVAVNQAAAVTLAPPLAAGPWAAVQSPDWPRGHRRVVYTLDGKARIPGRYAIDWVGLDDAGRTTRGDPDRAVDAIGYDAPVLAGADARVAAVRDGMVESASIARNPDHVLGDGSGNYVALDLGQGRYAFYEHLRPGSIQVKVGQRVRRGQAIGALGFSGDTTGPHLHLHVANGLDPLKAEGIPFVIDSYTEIGRYDDIGALGSKPWQSAGPTRKSHEWPASNVVVRFR</sequence>
<keyword evidence="1" id="KW-0732">Signal</keyword>
<dbReference type="EMBL" id="CP061038">
    <property type="protein sequence ID" value="QNQ11592.1"/>
    <property type="molecule type" value="Genomic_DNA"/>
</dbReference>
<dbReference type="GO" id="GO:0004222">
    <property type="term" value="F:metalloendopeptidase activity"/>
    <property type="evidence" value="ECO:0007669"/>
    <property type="project" value="TreeGrafter"/>
</dbReference>
<evidence type="ECO:0000259" key="2">
    <source>
        <dbReference type="Pfam" id="PF01551"/>
    </source>
</evidence>
<dbReference type="Pfam" id="PF01551">
    <property type="entry name" value="Peptidase_M23"/>
    <property type="match status" value="1"/>
</dbReference>
<evidence type="ECO:0000313" key="4">
    <source>
        <dbReference type="Proteomes" id="UP000516148"/>
    </source>
</evidence>
<dbReference type="PANTHER" id="PTHR21666">
    <property type="entry name" value="PEPTIDASE-RELATED"/>
    <property type="match status" value="1"/>
</dbReference>
<reference evidence="3 4" key="1">
    <citation type="submission" date="2020-09" db="EMBL/GenBank/DDBJ databases">
        <title>Sphingomonas sp., a new species isolated from pork steak.</title>
        <authorList>
            <person name="Heidler von Heilborn D."/>
        </authorList>
    </citation>
    <scope>NUCLEOTIDE SEQUENCE [LARGE SCALE GENOMIC DNA]</scope>
    <source>
        <strain evidence="4">S8-3T</strain>
    </source>
</reference>
<dbReference type="AlphaFoldDB" id="A0A7H0LPI9"/>
<dbReference type="InterPro" id="IPR016047">
    <property type="entry name" value="M23ase_b-sheet_dom"/>
</dbReference>
<dbReference type="KEGG" id="spap:H3Z74_10920"/>
<proteinExistence type="predicted"/>
<feature type="domain" description="M23ase beta-sheet core" evidence="2">
    <location>
        <begin position="230"/>
        <end position="319"/>
    </location>
</feature>
<dbReference type="PANTHER" id="PTHR21666:SF270">
    <property type="entry name" value="MUREIN HYDROLASE ACTIVATOR ENVC"/>
    <property type="match status" value="1"/>
</dbReference>
<accession>A0A7H0LPI9</accession>
<dbReference type="Proteomes" id="UP000516148">
    <property type="component" value="Chromosome"/>
</dbReference>
<gene>
    <name evidence="3" type="ORF">H3Z74_10920</name>
</gene>
<keyword evidence="4" id="KW-1185">Reference proteome</keyword>
<evidence type="ECO:0000256" key="1">
    <source>
        <dbReference type="SAM" id="SignalP"/>
    </source>
</evidence>
<dbReference type="SUPFAM" id="SSF51261">
    <property type="entry name" value="Duplicated hybrid motif"/>
    <property type="match status" value="1"/>
</dbReference>
<name>A0A7H0LPI9_9SPHN</name>
<dbReference type="InterPro" id="IPR011055">
    <property type="entry name" value="Dup_hybrid_motif"/>
</dbReference>
<dbReference type="InterPro" id="IPR050570">
    <property type="entry name" value="Cell_wall_metabolism_enzyme"/>
</dbReference>
<feature type="chain" id="PRO_5028910980" evidence="1">
    <location>
        <begin position="21"/>
        <end position="374"/>
    </location>
</feature>
<dbReference type="Gene3D" id="2.70.70.10">
    <property type="entry name" value="Glucose Permease (Domain IIA)"/>
    <property type="match status" value="1"/>
</dbReference>